<evidence type="ECO:0000313" key="3">
    <source>
        <dbReference type="Proteomes" id="UP001155182"/>
    </source>
</evidence>
<evidence type="ECO:0000313" key="2">
    <source>
        <dbReference type="EMBL" id="MCO4293270.1"/>
    </source>
</evidence>
<keyword evidence="1" id="KW-0732">Signal</keyword>
<evidence type="ECO:0000256" key="1">
    <source>
        <dbReference type="SAM" id="SignalP"/>
    </source>
</evidence>
<accession>A0A9X2F340</accession>
<dbReference type="RefSeq" id="WP_252587784.1">
    <property type="nucleotide sequence ID" value="NZ_JAMWYS010000035.1"/>
</dbReference>
<dbReference type="Proteomes" id="UP001155182">
    <property type="component" value="Unassembled WGS sequence"/>
</dbReference>
<protein>
    <submittedName>
        <fullName evidence="2">DUF6263 family protein</fullName>
    </submittedName>
</protein>
<organism evidence="2 3">
    <name type="scientific">Solitalea agri</name>
    <dbReference type="NCBI Taxonomy" id="2953739"/>
    <lineage>
        <taxon>Bacteria</taxon>
        <taxon>Pseudomonadati</taxon>
        <taxon>Bacteroidota</taxon>
        <taxon>Sphingobacteriia</taxon>
        <taxon>Sphingobacteriales</taxon>
        <taxon>Sphingobacteriaceae</taxon>
        <taxon>Solitalea</taxon>
    </lineage>
</organism>
<dbReference type="InterPro" id="IPR046230">
    <property type="entry name" value="DUF6263"/>
</dbReference>
<reference evidence="2" key="1">
    <citation type="submission" date="2022-06" db="EMBL/GenBank/DDBJ databases">
        <title>Solitalea sp. MAHUQ-68 isolated from rhizospheric soil.</title>
        <authorList>
            <person name="Huq M.A."/>
        </authorList>
    </citation>
    <scope>NUCLEOTIDE SEQUENCE</scope>
    <source>
        <strain evidence="2">MAHUQ-68</strain>
    </source>
</reference>
<feature type="chain" id="PRO_5040810037" evidence="1">
    <location>
        <begin position="22"/>
        <end position="298"/>
    </location>
</feature>
<feature type="signal peptide" evidence="1">
    <location>
        <begin position="1"/>
        <end position="21"/>
    </location>
</feature>
<dbReference type="AlphaFoldDB" id="A0A9X2F340"/>
<dbReference type="EMBL" id="JAMWYS010000035">
    <property type="protein sequence ID" value="MCO4293270.1"/>
    <property type="molecule type" value="Genomic_DNA"/>
</dbReference>
<gene>
    <name evidence="2" type="ORF">NF867_10375</name>
</gene>
<name>A0A9X2F340_9SPHI</name>
<sequence length="298" mass="32202">MMKRRCALLLIGAIAVTNSFAQKAITLKQNFTAGKKYSYEMNVDQNINQEIMGQQIDMKQLLNITYSFEVTKGIVPDKNINVVYDKVYSLTEAMGASTEFDSAKDDGTGNNPLSTLKGSGFSMVVSPKGEVKSVTGAEKMIDQMARKTSSDSSAIVKVKEALSKQFGNEALKSTMEASLKIYPDKPVKVGESWLIESAVKSILPMSIKSTYTLNEVKDNKAYVSITSAITAKGPAEIMGLTLQTNLAGQNNGNMVIDIKTGVALDYTVKTDIGGTMSAMGQTIKMKINGDNKVNGKEL</sequence>
<keyword evidence="3" id="KW-1185">Reference proteome</keyword>
<dbReference type="Pfam" id="PF19777">
    <property type="entry name" value="DUF6263"/>
    <property type="match status" value="1"/>
</dbReference>
<proteinExistence type="predicted"/>
<comment type="caution">
    <text evidence="2">The sequence shown here is derived from an EMBL/GenBank/DDBJ whole genome shotgun (WGS) entry which is preliminary data.</text>
</comment>